<accession>A0A0G2SSL1</accession>
<sequence length="73" mass="8561">MNIQQIMVQREIINVLNAIKEASQSGKKELYYELPENPIIELWVYNILGEKGYKISENHGNDDYRGCIRISLY</sequence>
<reference evidence="1 2" key="1">
    <citation type="submission" date="2015-03" db="EMBL/GenBank/DDBJ databases">
        <authorList>
            <person name="Melo L.D.R."/>
            <person name="Veiga P."/>
            <person name="Cerca N."/>
            <person name="Kropinski A.M."/>
            <person name="Azeredo J."/>
            <person name="Almeida C."/>
            <person name="Sillankorva S."/>
        </authorList>
    </citation>
    <scope>NUCLEOTIDE SEQUENCE [LARGE SCALE GENOMIC DNA]</scope>
</reference>
<dbReference type="RefSeq" id="YP_009195592.1">
    <property type="nucleotide sequence ID" value="NC_028762.1"/>
</dbReference>
<evidence type="ECO:0000313" key="2">
    <source>
        <dbReference type="Proteomes" id="UP000202749"/>
    </source>
</evidence>
<dbReference type="Proteomes" id="UP000202749">
    <property type="component" value="Segment"/>
</dbReference>
<keyword evidence="2" id="KW-1185">Reference proteome</keyword>
<name>A0A0G2SSL1_9CAUD</name>
<organism evidence="1 2">
    <name type="scientific">Proteus phage vB_PmiM_Pm5461</name>
    <dbReference type="NCBI Taxonomy" id="1636250"/>
    <lineage>
        <taxon>Viruses</taxon>
        <taxon>Duplodnaviria</taxon>
        <taxon>Heunggongvirae</taxon>
        <taxon>Uroviricota</taxon>
        <taxon>Caudoviricetes</taxon>
        <taxon>Pantevenvirales</taxon>
        <taxon>Straboviridae</taxon>
        <taxon>Bragavirus</taxon>
        <taxon>Bragavirus pm5461</taxon>
    </lineage>
</organism>
<gene>
    <name evidence="1" type="ORF">Pm5461_170</name>
</gene>
<evidence type="ECO:0000313" key="1">
    <source>
        <dbReference type="EMBL" id="AKA62036.1"/>
    </source>
</evidence>
<dbReference type="KEGG" id="vg:26622718"/>
<protein>
    <submittedName>
        <fullName evidence="1">Uncharacterized protein</fullName>
    </submittedName>
</protein>
<dbReference type="GeneID" id="26622718"/>
<proteinExistence type="predicted"/>
<dbReference type="EMBL" id="KP890823">
    <property type="protein sequence ID" value="AKA62036.1"/>
    <property type="molecule type" value="Genomic_DNA"/>
</dbReference>